<accession>A0A4R5QEH9</accession>
<dbReference type="AlphaFoldDB" id="A0A4R5QEH9"/>
<keyword evidence="2" id="KW-1133">Transmembrane helix</keyword>
<evidence type="ECO:0000256" key="1">
    <source>
        <dbReference type="SAM" id="MobiDB-lite"/>
    </source>
</evidence>
<organism evidence="3 4">
    <name type="scientific">Dankookia rubra</name>
    <dbReference type="NCBI Taxonomy" id="1442381"/>
    <lineage>
        <taxon>Bacteria</taxon>
        <taxon>Pseudomonadati</taxon>
        <taxon>Pseudomonadota</taxon>
        <taxon>Alphaproteobacteria</taxon>
        <taxon>Acetobacterales</taxon>
        <taxon>Roseomonadaceae</taxon>
        <taxon>Dankookia</taxon>
    </lineage>
</organism>
<feature type="transmembrane region" description="Helical" evidence="2">
    <location>
        <begin position="42"/>
        <end position="60"/>
    </location>
</feature>
<dbReference type="Proteomes" id="UP000295096">
    <property type="component" value="Unassembled WGS sequence"/>
</dbReference>
<evidence type="ECO:0000313" key="4">
    <source>
        <dbReference type="Proteomes" id="UP000295096"/>
    </source>
</evidence>
<comment type="caution">
    <text evidence="3">The sequence shown here is derived from an EMBL/GenBank/DDBJ whole genome shotgun (WGS) entry which is preliminary data.</text>
</comment>
<evidence type="ECO:0000313" key="3">
    <source>
        <dbReference type="EMBL" id="TDH60911.1"/>
    </source>
</evidence>
<dbReference type="RefSeq" id="WP_133290272.1">
    <property type="nucleotide sequence ID" value="NZ_SMSJ01000029.1"/>
</dbReference>
<keyword evidence="2" id="KW-0472">Membrane</keyword>
<keyword evidence="2" id="KW-0812">Transmembrane</keyword>
<gene>
    <name evidence="3" type="ORF">E2C06_19435</name>
</gene>
<protein>
    <submittedName>
        <fullName evidence="3">Uncharacterized protein</fullName>
    </submittedName>
</protein>
<feature type="region of interest" description="Disordered" evidence="1">
    <location>
        <begin position="1"/>
        <end position="32"/>
    </location>
</feature>
<feature type="compositionally biased region" description="Low complexity" evidence="1">
    <location>
        <begin position="1"/>
        <end position="30"/>
    </location>
</feature>
<name>A0A4R5QEH9_9PROT</name>
<reference evidence="3 4" key="1">
    <citation type="journal article" date="2016" name="J. Microbiol.">
        <title>Dankookia rubra gen. nov., sp. nov., an alphaproteobacterium isolated from sediment of a shallow stream.</title>
        <authorList>
            <person name="Kim W.H."/>
            <person name="Kim D.H."/>
            <person name="Kang K."/>
            <person name="Ahn T.Y."/>
        </authorList>
    </citation>
    <scope>NUCLEOTIDE SEQUENCE [LARGE SCALE GENOMIC DNA]</scope>
    <source>
        <strain evidence="3 4">JCM30602</strain>
    </source>
</reference>
<evidence type="ECO:0000256" key="2">
    <source>
        <dbReference type="SAM" id="Phobius"/>
    </source>
</evidence>
<feature type="transmembrane region" description="Helical" evidence="2">
    <location>
        <begin position="66"/>
        <end position="85"/>
    </location>
</feature>
<keyword evidence="4" id="KW-1185">Reference proteome</keyword>
<sequence length="86" mass="9185">MSGSARARQAPKGRPAARPAPRQPAPRGMPHGPPPLVGWRRWRWVAILVVAAVIGLPLAHALFGEVVALLGATLLLGFLLGRWTAR</sequence>
<dbReference type="EMBL" id="SMSJ01000029">
    <property type="protein sequence ID" value="TDH60911.1"/>
    <property type="molecule type" value="Genomic_DNA"/>
</dbReference>
<proteinExistence type="predicted"/>